<proteinExistence type="predicted"/>
<reference evidence="2 3" key="1">
    <citation type="journal article" date="2016" name="Biochim. Biophys. Acta">
        <title>Characterization of red-shifted phycobilisomes isolated from the chlorophyll f-containing cyanobacterium Halomicronema hongdechloris.</title>
        <authorList>
            <person name="Li Y."/>
            <person name="Lin Y."/>
            <person name="Garvey C.J."/>
            <person name="Birch D."/>
            <person name="Corkery R.W."/>
            <person name="Loughlin P.C."/>
            <person name="Scheer H."/>
            <person name="Willows R.D."/>
            <person name="Chen M."/>
        </authorList>
    </citation>
    <scope>NUCLEOTIDE SEQUENCE [LARGE SCALE GENOMIC DNA]</scope>
    <source>
        <strain evidence="2 3">C2206</strain>
    </source>
</reference>
<sequence>MLLLGGPCSGKTTLLFELTRCLVARADQTADLRIPVVVNLASWGSKKQAMADWLIHELNSKYQVPRSVGQGWLQQQQLLLLLDGLDEVPLPRRDDCVEALNQFYQDYGPELVVVCRTQDYEALPNQLDFQLAVEVRSLTPDQIDTYLAAHPATDNLQQRIHHDKTLMELANSPLMLQLICLTYDDIPSQPLAQTTSQRTSVFDAYIRQMFKHRSGRDHYSPQQTLSWLTWLAQQMLVTSQAVFLIEELQPQQLPTPWQRALYRIGVRWGVFMLWGGAPYWVVERTIRCASGSGL</sequence>
<feature type="domain" description="NACHT" evidence="1">
    <location>
        <begin position="1"/>
        <end position="148"/>
    </location>
</feature>
<name>A0A1Z3HH12_9CYAN</name>
<organism evidence="2 3">
    <name type="scientific">Halomicronema hongdechloris C2206</name>
    <dbReference type="NCBI Taxonomy" id="1641165"/>
    <lineage>
        <taxon>Bacteria</taxon>
        <taxon>Bacillati</taxon>
        <taxon>Cyanobacteriota</taxon>
        <taxon>Cyanophyceae</taxon>
        <taxon>Nodosilineales</taxon>
        <taxon>Nodosilineaceae</taxon>
        <taxon>Halomicronema</taxon>
    </lineage>
</organism>
<gene>
    <name evidence="2" type="ORF">XM38_004650</name>
</gene>
<keyword evidence="3" id="KW-1185">Reference proteome</keyword>
<dbReference type="Pfam" id="PF05729">
    <property type="entry name" value="NACHT"/>
    <property type="match status" value="1"/>
</dbReference>
<dbReference type="Proteomes" id="UP000191901">
    <property type="component" value="Chromosome"/>
</dbReference>
<dbReference type="InterPro" id="IPR027417">
    <property type="entry name" value="P-loop_NTPase"/>
</dbReference>
<dbReference type="AlphaFoldDB" id="A0A1Z3HH12"/>
<protein>
    <recommendedName>
        <fullName evidence="1">NACHT domain-containing protein</fullName>
    </recommendedName>
</protein>
<accession>A0A1Z3HH12</accession>
<evidence type="ECO:0000313" key="2">
    <source>
        <dbReference type="EMBL" id="ASC69538.1"/>
    </source>
</evidence>
<evidence type="ECO:0000259" key="1">
    <source>
        <dbReference type="Pfam" id="PF05729"/>
    </source>
</evidence>
<evidence type="ECO:0000313" key="3">
    <source>
        <dbReference type="Proteomes" id="UP000191901"/>
    </source>
</evidence>
<dbReference type="EMBL" id="CP021983">
    <property type="protein sequence ID" value="ASC69538.1"/>
    <property type="molecule type" value="Genomic_DNA"/>
</dbReference>
<dbReference type="KEGG" id="hhg:XM38_004650"/>
<dbReference type="SUPFAM" id="SSF52540">
    <property type="entry name" value="P-loop containing nucleoside triphosphate hydrolases"/>
    <property type="match status" value="1"/>
</dbReference>
<dbReference type="Gene3D" id="3.40.50.300">
    <property type="entry name" value="P-loop containing nucleotide triphosphate hydrolases"/>
    <property type="match status" value="1"/>
</dbReference>
<dbReference type="InterPro" id="IPR007111">
    <property type="entry name" value="NACHT_NTPase"/>
</dbReference>